<evidence type="ECO:0000256" key="5">
    <source>
        <dbReference type="ARBA" id="ARBA00019077"/>
    </source>
</evidence>
<dbReference type="EMBL" id="FNYD01000002">
    <property type="protein sequence ID" value="SEI80144.1"/>
    <property type="molecule type" value="Genomic_DNA"/>
</dbReference>
<sequence>MSRHGGVPTPLYRLYCGLTAALGPLAWWTIRRKLVQAGVSPERRQERLGHPSLTRAPGPLIWFHAASVGESLSVLTLITRMARRLPQHSFLITSGTPTSARLIAKRLPPRSCHQFAPIDAAGPLRRFYAHWRPQAGLFVESELWPRMIVEGRRRGLALALINARLSDGSVRKWRRFPKTAGFLLEQFDLFLTQNRKSADNLLAMGADPARVQPGTNLKALSDPLPVDEVALARIRRDIGARPVWVASSTHPGEEAVVLDAHKRLLADHPELLLILVPRHPERGPEVAAMIEQAGLTGACRSAGEAVTEATQVFMADTLGETGTWYALCPLVFMGGSLERIGGHNPFEPAQAGAAVLTGPGFFNFAETYAALIAGGGAVEVNSAAELHRAVNRWLTDDAAFAAARQAASQSVAEGQAALDAVVETLCKRLGLD</sequence>
<evidence type="ECO:0000256" key="10">
    <source>
        <dbReference type="PIRSR" id="PIRSR639901-2"/>
    </source>
</evidence>
<dbReference type="GO" id="GO:0009245">
    <property type="term" value="P:lipid A biosynthetic process"/>
    <property type="evidence" value="ECO:0007669"/>
    <property type="project" value="TreeGrafter"/>
</dbReference>
<dbReference type="Gene3D" id="3.40.50.2000">
    <property type="entry name" value="Glycogen Phosphorylase B"/>
    <property type="match status" value="1"/>
</dbReference>
<dbReference type="Pfam" id="PF04413">
    <property type="entry name" value="Glycos_transf_N"/>
    <property type="match status" value="1"/>
</dbReference>
<dbReference type="Gene3D" id="3.40.50.11720">
    <property type="entry name" value="3-Deoxy-D-manno-octulosonic-acid transferase, N-terminal domain"/>
    <property type="match status" value="1"/>
</dbReference>
<comment type="subcellular location">
    <subcellularLocation>
        <location evidence="11">Cell membrane</location>
    </subcellularLocation>
</comment>
<evidence type="ECO:0000256" key="11">
    <source>
        <dbReference type="RuleBase" id="RU365103"/>
    </source>
</evidence>
<dbReference type="GO" id="GO:0005886">
    <property type="term" value="C:plasma membrane"/>
    <property type="evidence" value="ECO:0007669"/>
    <property type="project" value="UniProtKB-SubCell"/>
</dbReference>
<dbReference type="PANTHER" id="PTHR42755:SF1">
    <property type="entry name" value="3-DEOXY-D-MANNO-OCTULOSONIC ACID TRANSFERASE, MITOCHONDRIAL-RELATED"/>
    <property type="match status" value="1"/>
</dbReference>
<comment type="similarity">
    <text evidence="3">Belongs to the glycosyltransferase group 1 family. Glycosyltransferase 30 subfamily.</text>
</comment>
<evidence type="ECO:0000313" key="13">
    <source>
        <dbReference type="EMBL" id="SEI80144.1"/>
    </source>
</evidence>
<evidence type="ECO:0000259" key="12">
    <source>
        <dbReference type="Pfam" id="PF04413"/>
    </source>
</evidence>
<keyword evidence="11" id="KW-0472">Membrane</keyword>
<reference evidence="13 14" key="1">
    <citation type="submission" date="2016-10" db="EMBL/GenBank/DDBJ databases">
        <authorList>
            <person name="de Groot N.N."/>
        </authorList>
    </citation>
    <scope>NUCLEOTIDE SEQUENCE [LARGE SCALE GENOMIC DNA]</scope>
    <source>
        <strain evidence="13 14">DSM 29340</strain>
    </source>
</reference>
<dbReference type="InterPro" id="IPR039901">
    <property type="entry name" value="Kdotransferase"/>
</dbReference>
<proteinExistence type="inferred from homology"/>
<dbReference type="OrthoDB" id="9789797at2"/>
<evidence type="ECO:0000256" key="1">
    <source>
        <dbReference type="ARBA" id="ARBA00003394"/>
    </source>
</evidence>
<organism evidence="13 14">
    <name type="scientific">Cribrihabitans marinus</name>
    <dbReference type="NCBI Taxonomy" id="1227549"/>
    <lineage>
        <taxon>Bacteria</taxon>
        <taxon>Pseudomonadati</taxon>
        <taxon>Pseudomonadota</taxon>
        <taxon>Alphaproteobacteria</taxon>
        <taxon>Rhodobacterales</taxon>
        <taxon>Paracoccaceae</taxon>
        <taxon>Cribrihabitans</taxon>
    </lineage>
</organism>
<evidence type="ECO:0000256" key="7">
    <source>
        <dbReference type="ARBA" id="ARBA00031445"/>
    </source>
</evidence>
<accession>A0A1H6TPL3</accession>
<keyword evidence="6 11" id="KW-0808">Transferase</keyword>
<dbReference type="PANTHER" id="PTHR42755">
    <property type="entry name" value="3-DEOXY-MANNO-OCTULOSONATE CYTIDYLYLTRANSFERASE"/>
    <property type="match status" value="1"/>
</dbReference>
<dbReference type="GO" id="GO:0009244">
    <property type="term" value="P:lipopolysaccharide core region biosynthetic process"/>
    <property type="evidence" value="ECO:0007669"/>
    <property type="project" value="UniProtKB-UniRule"/>
</dbReference>
<name>A0A1H6TPL3_9RHOB</name>
<comment type="catalytic activity">
    <reaction evidence="8 11">
        <text>lipid IVA (E. coli) + CMP-3-deoxy-beta-D-manno-octulosonate = alpha-Kdo-(2-&gt;6)-lipid IVA (E. coli) + CMP + H(+)</text>
        <dbReference type="Rhea" id="RHEA:28066"/>
        <dbReference type="ChEBI" id="CHEBI:15378"/>
        <dbReference type="ChEBI" id="CHEBI:58603"/>
        <dbReference type="ChEBI" id="CHEBI:60364"/>
        <dbReference type="ChEBI" id="CHEBI:60377"/>
        <dbReference type="ChEBI" id="CHEBI:85987"/>
        <dbReference type="EC" id="2.4.99.12"/>
    </reaction>
</comment>
<evidence type="ECO:0000256" key="6">
    <source>
        <dbReference type="ARBA" id="ARBA00022679"/>
    </source>
</evidence>
<keyword evidence="11" id="KW-0448">Lipopolysaccharide biosynthesis</keyword>
<dbReference type="InterPro" id="IPR007507">
    <property type="entry name" value="Glycos_transf_N"/>
</dbReference>
<evidence type="ECO:0000313" key="14">
    <source>
        <dbReference type="Proteomes" id="UP000199379"/>
    </source>
</evidence>
<dbReference type="InterPro" id="IPR038107">
    <property type="entry name" value="Glycos_transf_N_sf"/>
</dbReference>
<keyword evidence="11" id="KW-1003">Cell membrane</keyword>
<dbReference type="FunFam" id="3.40.50.2000:FF:000032">
    <property type="entry name" value="3-deoxy-D-manno-octulosonic acid transferase"/>
    <property type="match status" value="1"/>
</dbReference>
<dbReference type="UniPathway" id="UPA00958"/>
<evidence type="ECO:0000256" key="8">
    <source>
        <dbReference type="ARBA" id="ARBA00049183"/>
    </source>
</evidence>
<dbReference type="STRING" id="1227549.SAMN05444007_102381"/>
<gene>
    <name evidence="13" type="ORF">SAMN05444007_102381</name>
</gene>
<evidence type="ECO:0000256" key="3">
    <source>
        <dbReference type="ARBA" id="ARBA00006380"/>
    </source>
</evidence>
<keyword evidence="14" id="KW-1185">Reference proteome</keyword>
<feature type="site" description="Transition state stabilizer" evidence="10">
    <location>
        <position position="218"/>
    </location>
</feature>
<dbReference type="Proteomes" id="UP000199379">
    <property type="component" value="Unassembled WGS sequence"/>
</dbReference>
<comment type="pathway">
    <text evidence="2 11">Bacterial outer membrane biogenesis; LPS core biosynthesis.</text>
</comment>
<dbReference type="AlphaFoldDB" id="A0A1H6TPL3"/>
<feature type="site" description="Transition state stabilizer" evidence="10">
    <location>
        <position position="140"/>
    </location>
</feature>
<dbReference type="RefSeq" id="WP_092362899.1">
    <property type="nucleotide sequence ID" value="NZ_BMGV01000002.1"/>
</dbReference>
<dbReference type="EC" id="2.4.99.12" evidence="4 11"/>
<evidence type="ECO:0000256" key="9">
    <source>
        <dbReference type="PIRSR" id="PIRSR639901-1"/>
    </source>
</evidence>
<feature type="domain" description="3-deoxy-D-manno-octulosonic-acid transferase N-terminal" evidence="12">
    <location>
        <begin position="43"/>
        <end position="219"/>
    </location>
</feature>
<dbReference type="GO" id="GO:0043842">
    <property type="term" value="F:Kdo transferase activity"/>
    <property type="evidence" value="ECO:0007669"/>
    <property type="project" value="UniProtKB-EC"/>
</dbReference>
<dbReference type="SUPFAM" id="SSF53756">
    <property type="entry name" value="UDP-Glycosyltransferase/glycogen phosphorylase"/>
    <property type="match status" value="1"/>
</dbReference>
<evidence type="ECO:0000256" key="2">
    <source>
        <dbReference type="ARBA" id="ARBA00004713"/>
    </source>
</evidence>
<feature type="active site" description="Proton acceptor" evidence="9">
    <location>
        <position position="70"/>
    </location>
</feature>
<comment type="function">
    <text evidence="1 11">Involved in lipopolysaccharide (LPS) biosynthesis. Catalyzes the transfer of 3-deoxy-D-manno-octulosonate (Kdo) residue(s) from CMP-Kdo to lipid IV(A), the tetraacyldisaccharide-1,4'-bisphosphate precursor of lipid A.</text>
</comment>
<evidence type="ECO:0000256" key="4">
    <source>
        <dbReference type="ARBA" id="ARBA00012621"/>
    </source>
</evidence>
<protein>
    <recommendedName>
        <fullName evidence="5 11">3-deoxy-D-manno-octulosonic acid transferase</fullName>
        <shortName evidence="11">Kdo transferase</shortName>
        <ecNumber evidence="4 11">2.4.99.12</ecNumber>
    </recommendedName>
    <alternativeName>
        <fullName evidence="7 11">Lipid IV(A) 3-deoxy-D-manno-octulosonic acid transferase</fullName>
    </alternativeName>
</protein>